<dbReference type="GO" id="GO:0006355">
    <property type="term" value="P:regulation of DNA-templated transcription"/>
    <property type="evidence" value="ECO:0007669"/>
    <property type="project" value="InterPro"/>
</dbReference>
<dbReference type="Pfam" id="PF05443">
    <property type="entry name" value="ROS_MUCR"/>
    <property type="match status" value="1"/>
</dbReference>
<evidence type="ECO:0000313" key="3">
    <source>
        <dbReference type="EMBL" id="KAA2237572.1"/>
    </source>
</evidence>
<organism evidence="3 4">
    <name type="scientific">Salinarimonas soli</name>
    <dbReference type="NCBI Taxonomy" id="1638099"/>
    <lineage>
        <taxon>Bacteria</taxon>
        <taxon>Pseudomonadati</taxon>
        <taxon>Pseudomonadota</taxon>
        <taxon>Alphaproteobacteria</taxon>
        <taxon>Hyphomicrobiales</taxon>
        <taxon>Salinarimonadaceae</taxon>
        <taxon>Salinarimonas</taxon>
    </lineage>
</organism>
<dbReference type="Proteomes" id="UP000323142">
    <property type="component" value="Unassembled WGS sequence"/>
</dbReference>
<comment type="similarity">
    <text evidence="1">Belongs to the ros/MucR family.</text>
</comment>
<protein>
    <submittedName>
        <fullName evidence="3">MucR family transcriptional regulator</fullName>
    </submittedName>
</protein>
<evidence type="ECO:0000313" key="4">
    <source>
        <dbReference type="Proteomes" id="UP000323142"/>
    </source>
</evidence>
<name>A0A5B2VGV2_9HYPH</name>
<evidence type="ECO:0000256" key="2">
    <source>
        <dbReference type="SAM" id="MobiDB-lite"/>
    </source>
</evidence>
<comment type="caution">
    <text evidence="3">The sequence shown here is derived from an EMBL/GenBank/DDBJ whole genome shotgun (WGS) entry which is preliminary data.</text>
</comment>
<gene>
    <name evidence="3" type="ORF">F0L46_11360</name>
</gene>
<reference evidence="3 4" key="2">
    <citation type="submission" date="2019-09" db="EMBL/GenBank/DDBJ databases">
        <authorList>
            <person name="Jin C."/>
        </authorList>
    </citation>
    <scope>NUCLEOTIDE SEQUENCE [LARGE SCALE GENOMIC DNA]</scope>
    <source>
        <strain evidence="3 4">BN140002</strain>
    </source>
</reference>
<dbReference type="OrthoDB" id="9809693at2"/>
<dbReference type="GO" id="GO:0008270">
    <property type="term" value="F:zinc ion binding"/>
    <property type="evidence" value="ECO:0007669"/>
    <property type="project" value="InterPro"/>
</dbReference>
<accession>A0A5B2VGV2</accession>
<dbReference type="InterPro" id="IPR041920">
    <property type="entry name" value="ROS/MUCR_sf"/>
</dbReference>
<sequence>MQSEGNEPIDFVGLAADIVAAYVSHNRVSRAELPVLIGAVHKSLQGLDTPPEPEPVKLEPRMPIRKTITPDFLISLEDGKQYRSLKRHLTTMGLTPELYRAKWGLPHDYPMVAPNYSKQRSELAKSLGLGQMRAKRAGEEAPAPAAEEAPKAPARRGRPKKIKPAT</sequence>
<feature type="region of interest" description="Disordered" evidence="2">
    <location>
        <begin position="127"/>
        <end position="166"/>
    </location>
</feature>
<dbReference type="RefSeq" id="WP_149817496.1">
    <property type="nucleotide sequence ID" value="NZ_VUOA01000019.1"/>
</dbReference>
<proteinExistence type="inferred from homology"/>
<dbReference type="EMBL" id="VUOA01000019">
    <property type="protein sequence ID" value="KAA2237572.1"/>
    <property type="molecule type" value="Genomic_DNA"/>
</dbReference>
<reference evidence="3 4" key="1">
    <citation type="submission" date="2019-09" db="EMBL/GenBank/DDBJ databases">
        <title>Salinarimonas rosea gen. nov., sp. nov., a new member of the a-2 subgroup of the Proteobacteria.</title>
        <authorList>
            <person name="Liu J."/>
        </authorList>
    </citation>
    <scope>NUCLEOTIDE SEQUENCE [LARGE SCALE GENOMIC DNA]</scope>
    <source>
        <strain evidence="3 4">BN140002</strain>
    </source>
</reference>
<dbReference type="GO" id="GO:0003677">
    <property type="term" value="F:DNA binding"/>
    <property type="evidence" value="ECO:0007669"/>
    <property type="project" value="InterPro"/>
</dbReference>
<dbReference type="InterPro" id="IPR008807">
    <property type="entry name" value="ROS_MUCR"/>
</dbReference>
<keyword evidence="4" id="KW-1185">Reference proteome</keyword>
<dbReference type="Gene3D" id="1.10.10.1550">
    <property type="entry name" value="ROS/MUCR transcriptional regulator protein"/>
    <property type="match status" value="1"/>
</dbReference>
<dbReference type="AlphaFoldDB" id="A0A5B2VGV2"/>
<feature type="compositionally biased region" description="Basic residues" evidence="2">
    <location>
        <begin position="153"/>
        <end position="166"/>
    </location>
</feature>
<evidence type="ECO:0000256" key="1">
    <source>
        <dbReference type="ARBA" id="ARBA00007031"/>
    </source>
</evidence>